<evidence type="ECO:0000256" key="1">
    <source>
        <dbReference type="SAM" id="Phobius"/>
    </source>
</evidence>
<keyword evidence="1" id="KW-0812">Transmembrane</keyword>
<evidence type="ECO:0000313" key="3">
    <source>
        <dbReference type="Proteomes" id="UP000176376"/>
    </source>
</evidence>
<dbReference type="Proteomes" id="UP000176376">
    <property type="component" value="Unassembled WGS sequence"/>
</dbReference>
<feature type="transmembrane region" description="Helical" evidence="1">
    <location>
        <begin position="12"/>
        <end position="31"/>
    </location>
</feature>
<gene>
    <name evidence="2" type="ORF">A3J15_03740</name>
</gene>
<feature type="transmembrane region" description="Helical" evidence="1">
    <location>
        <begin position="79"/>
        <end position="99"/>
    </location>
</feature>
<sequence>MAETSVSLLTQLVASWIFFTRYLFGLVFFPYRTMRQIVKERDYYQLVYISVFVYGYFIFATMMRNKTLNPYFLSSSSGAIFIFFIATFLLVTSFFYVIGRVFKLNVDYESLVFSFAYSLSPTIIWFFFTSLFYFLIPPPRSFSFFGKSFSLFFLTISISLLLWKVLLFYLSLRFSLKTGFYRIVMIMILFAIWFIPYSVLMYKFRIFRIPFI</sequence>
<feature type="transmembrane region" description="Helical" evidence="1">
    <location>
        <begin position="148"/>
        <end position="172"/>
    </location>
</feature>
<feature type="transmembrane region" description="Helical" evidence="1">
    <location>
        <begin position="43"/>
        <end position="59"/>
    </location>
</feature>
<dbReference type="STRING" id="1802074.A3J15_03740"/>
<keyword evidence="1" id="KW-1133">Transmembrane helix</keyword>
<comment type="caution">
    <text evidence="2">The sequence shown here is derived from an EMBL/GenBank/DDBJ whole genome shotgun (WGS) entry which is preliminary data.</text>
</comment>
<keyword evidence="1" id="KW-0472">Membrane</keyword>
<dbReference type="EMBL" id="MGAY01000054">
    <property type="protein sequence ID" value="OGK55756.1"/>
    <property type="molecule type" value="Genomic_DNA"/>
</dbReference>
<evidence type="ECO:0000313" key="2">
    <source>
        <dbReference type="EMBL" id="OGK55756.1"/>
    </source>
</evidence>
<evidence type="ECO:0008006" key="4">
    <source>
        <dbReference type="Google" id="ProtNLM"/>
    </source>
</evidence>
<dbReference type="AlphaFoldDB" id="A0A1F7JJJ0"/>
<accession>A0A1F7JJJ0</accession>
<organism evidence="2 3">
    <name type="scientific">Candidatus Roizmanbacteria bacterium RIFCSPLOWO2_02_FULL_38_10</name>
    <dbReference type="NCBI Taxonomy" id="1802074"/>
    <lineage>
        <taxon>Bacteria</taxon>
        <taxon>Candidatus Roizmaniibacteriota</taxon>
    </lineage>
</organism>
<feature type="transmembrane region" description="Helical" evidence="1">
    <location>
        <begin position="179"/>
        <end position="200"/>
    </location>
</feature>
<proteinExistence type="predicted"/>
<protein>
    <recommendedName>
        <fullName evidence="4">Yip1 domain-containing protein</fullName>
    </recommendedName>
</protein>
<reference evidence="2 3" key="1">
    <citation type="journal article" date="2016" name="Nat. Commun.">
        <title>Thousands of microbial genomes shed light on interconnected biogeochemical processes in an aquifer system.</title>
        <authorList>
            <person name="Anantharaman K."/>
            <person name="Brown C.T."/>
            <person name="Hug L.A."/>
            <person name="Sharon I."/>
            <person name="Castelle C.J."/>
            <person name="Probst A.J."/>
            <person name="Thomas B.C."/>
            <person name="Singh A."/>
            <person name="Wilkins M.J."/>
            <person name="Karaoz U."/>
            <person name="Brodie E.L."/>
            <person name="Williams K.H."/>
            <person name="Hubbard S.S."/>
            <person name="Banfield J.F."/>
        </authorList>
    </citation>
    <scope>NUCLEOTIDE SEQUENCE [LARGE SCALE GENOMIC DNA]</scope>
</reference>
<name>A0A1F7JJJ0_9BACT</name>
<feature type="transmembrane region" description="Helical" evidence="1">
    <location>
        <begin position="111"/>
        <end position="136"/>
    </location>
</feature>